<evidence type="ECO:0000256" key="9">
    <source>
        <dbReference type="NCBIfam" id="TIGR00234"/>
    </source>
</evidence>
<dbReference type="Gene3D" id="1.10.240.10">
    <property type="entry name" value="Tyrosyl-Transfer RNA Synthetase"/>
    <property type="match status" value="1"/>
</dbReference>
<evidence type="ECO:0000256" key="7">
    <source>
        <dbReference type="ARBA" id="ARBA00023146"/>
    </source>
</evidence>
<dbReference type="EC" id="6.1.1.1" evidence="1 9"/>
<dbReference type="SUPFAM" id="SSF52374">
    <property type="entry name" value="Nucleotidylyl transferase"/>
    <property type="match status" value="1"/>
</dbReference>
<comment type="caution">
    <text evidence="13">The sequence shown here is derived from an EMBL/GenBank/DDBJ whole genome shotgun (WGS) entry which is preliminary data.</text>
</comment>
<proteinExistence type="inferred from homology"/>
<dbReference type="AlphaFoldDB" id="A0A1F5RXP5"/>
<dbReference type="SUPFAM" id="SSF55174">
    <property type="entry name" value="Alpha-L RNA-binding motif"/>
    <property type="match status" value="1"/>
</dbReference>
<dbReference type="Proteomes" id="UP000177878">
    <property type="component" value="Unassembled WGS sequence"/>
</dbReference>
<gene>
    <name evidence="13" type="ORF">A3I35_03165</name>
</gene>
<dbReference type="STRING" id="1797988.A3I35_03165"/>
<evidence type="ECO:0000256" key="8">
    <source>
        <dbReference type="ARBA" id="ARBA00048248"/>
    </source>
</evidence>
<dbReference type="GO" id="GO:0003723">
    <property type="term" value="F:RNA binding"/>
    <property type="evidence" value="ECO:0007669"/>
    <property type="project" value="UniProtKB-KW"/>
</dbReference>
<dbReference type="InterPro" id="IPR036986">
    <property type="entry name" value="S4_RNA-bd_sf"/>
</dbReference>
<evidence type="ECO:0000256" key="10">
    <source>
        <dbReference type="PROSITE-ProRule" id="PRU00182"/>
    </source>
</evidence>
<accession>A0A1F5RXP5</accession>
<dbReference type="InterPro" id="IPR002307">
    <property type="entry name" value="Tyr-tRNA-ligase"/>
</dbReference>
<dbReference type="InterPro" id="IPR024088">
    <property type="entry name" value="Tyr-tRNA-ligase_bac-type"/>
</dbReference>
<protein>
    <recommendedName>
        <fullName evidence="1 9">Tyrosine--tRNA ligase</fullName>
        <ecNumber evidence="1 9">6.1.1.1</ecNumber>
    </recommendedName>
</protein>
<dbReference type="PANTHER" id="PTHR11766:SF1">
    <property type="entry name" value="TYROSINE--TRNA LIGASE"/>
    <property type="match status" value="1"/>
</dbReference>
<dbReference type="Gene3D" id="3.10.290.10">
    <property type="entry name" value="RNA-binding S4 domain"/>
    <property type="match status" value="1"/>
</dbReference>
<evidence type="ECO:0000256" key="2">
    <source>
        <dbReference type="ARBA" id="ARBA00022598"/>
    </source>
</evidence>
<dbReference type="Pfam" id="PF22421">
    <property type="entry name" value="SYY_C-terminal"/>
    <property type="match status" value="1"/>
</dbReference>
<keyword evidence="5 10" id="KW-0694">RNA-binding</keyword>
<keyword evidence="7 11" id="KW-0030">Aminoacyl-tRNA synthetase</keyword>
<evidence type="ECO:0000256" key="1">
    <source>
        <dbReference type="ARBA" id="ARBA00013160"/>
    </source>
</evidence>
<dbReference type="PROSITE" id="PS00178">
    <property type="entry name" value="AA_TRNA_LIGASE_I"/>
    <property type="match status" value="1"/>
</dbReference>
<evidence type="ECO:0000256" key="5">
    <source>
        <dbReference type="ARBA" id="ARBA00022884"/>
    </source>
</evidence>
<evidence type="ECO:0000256" key="4">
    <source>
        <dbReference type="ARBA" id="ARBA00022840"/>
    </source>
</evidence>
<dbReference type="EMBL" id="MFFV01000038">
    <property type="protein sequence ID" value="OGF19196.1"/>
    <property type="molecule type" value="Genomic_DNA"/>
</dbReference>
<dbReference type="Gene3D" id="3.40.50.620">
    <property type="entry name" value="HUPs"/>
    <property type="match status" value="1"/>
</dbReference>
<dbReference type="InterPro" id="IPR002942">
    <property type="entry name" value="S4_RNA-bd"/>
</dbReference>
<reference evidence="13 14" key="1">
    <citation type="journal article" date="2016" name="Nat. Commun.">
        <title>Thousands of microbial genomes shed light on interconnected biogeochemical processes in an aquifer system.</title>
        <authorList>
            <person name="Anantharaman K."/>
            <person name="Brown C.T."/>
            <person name="Hug L.A."/>
            <person name="Sharon I."/>
            <person name="Castelle C.J."/>
            <person name="Probst A.J."/>
            <person name="Thomas B.C."/>
            <person name="Singh A."/>
            <person name="Wilkins M.J."/>
            <person name="Karaoz U."/>
            <person name="Brodie E.L."/>
            <person name="Williams K.H."/>
            <person name="Hubbard S.S."/>
            <person name="Banfield J.F."/>
        </authorList>
    </citation>
    <scope>NUCLEOTIDE SEQUENCE [LARGE SCALE GENOMIC DNA]</scope>
</reference>
<dbReference type="SMART" id="SM00363">
    <property type="entry name" value="S4"/>
    <property type="match status" value="1"/>
</dbReference>
<evidence type="ECO:0000313" key="13">
    <source>
        <dbReference type="EMBL" id="OGF19196.1"/>
    </source>
</evidence>
<dbReference type="NCBIfam" id="TIGR00234">
    <property type="entry name" value="tyrS"/>
    <property type="match status" value="2"/>
</dbReference>
<keyword evidence="4 11" id="KW-0067">ATP-binding</keyword>
<dbReference type="GO" id="GO:0005524">
    <property type="term" value="F:ATP binding"/>
    <property type="evidence" value="ECO:0007669"/>
    <property type="project" value="UniProtKB-KW"/>
</dbReference>
<dbReference type="PROSITE" id="PS50889">
    <property type="entry name" value="S4"/>
    <property type="match status" value="1"/>
</dbReference>
<evidence type="ECO:0000313" key="14">
    <source>
        <dbReference type="Proteomes" id="UP000177878"/>
    </source>
</evidence>
<dbReference type="Pfam" id="PF00579">
    <property type="entry name" value="tRNA-synt_1b"/>
    <property type="match status" value="2"/>
</dbReference>
<feature type="domain" description="RNA-binding S4" evidence="12">
    <location>
        <begin position="385"/>
        <end position="448"/>
    </location>
</feature>
<dbReference type="InterPro" id="IPR054608">
    <property type="entry name" value="SYY-like_C"/>
</dbReference>
<sequence>MTKITTDENLIEKFLTRGVEQIYPSVDALRQKLMSGERLRVYQGFDPTGPYLHVGHAIGIRALRILQELGHEVIFLVGDYTAKVGDPDKDTTRAILSDEIIKKNMAGWKKQAAQLIDFTGKNPVRFERNYTWLSKLRLEDTIQLMSHMTVQQMIQRDIFQKRLQEREFKCKKCGHIFIDAGDIIGIIARGEVRCPKCETGADNINQIRETKPIYLQEFIYPLMQGYDSVAMKVDIEVGGADQTFNMLVGRDLCKSYLGKEKFVRANKMMDAPDGRTMSKTKGNGINLGDAAENMYGKAMSYPDSAITSGLELLTDISMDVIKAIGNSIKQGENPMQYKKMMAFEIVKTIKGKAAAQKAQKHFENTVQKKETPGEVRSKKLEVKSTNIVDLLVEVKLAVSKSEARRLIEQGGIKVDGEIVKDVNKIIEITKDGVLIQRGKRQFVKVFVKK</sequence>
<dbReference type="GO" id="GO:0006437">
    <property type="term" value="P:tyrosyl-tRNA aminoacylation"/>
    <property type="evidence" value="ECO:0007669"/>
    <property type="project" value="UniProtKB-UniRule"/>
</dbReference>
<name>A0A1F5RXP5_9BACT</name>
<keyword evidence="6 11" id="KW-0648">Protein biosynthesis</keyword>
<comment type="similarity">
    <text evidence="11">Belongs to the class-I aminoacyl-tRNA synthetase family.</text>
</comment>
<dbReference type="PANTHER" id="PTHR11766">
    <property type="entry name" value="TYROSYL-TRNA SYNTHETASE"/>
    <property type="match status" value="1"/>
</dbReference>
<dbReference type="InterPro" id="IPR001412">
    <property type="entry name" value="aa-tRNA-synth_I_CS"/>
</dbReference>
<evidence type="ECO:0000256" key="3">
    <source>
        <dbReference type="ARBA" id="ARBA00022741"/>
    </source>
</evidence>
<keyword evidence="2 11" id="KW-0436">Ligase</keyword>
<evidence type="ECO:0000256" key="6">
    <source>
        <dbReference type="ARBA" id="ARBA00022917"/>
    </source>
</evidence>
<dbReference type="InterPro" id="IPR014729">
    <property type="entry name" value="Rossmann-like_a/b/a_fold"/>
</dbReference>
<evidence type="ECO:0000256" key="11">
    <source>
        <dbReference type="RuleBase" id="RU363036"/>
    </source>
</evidence>
<dbReference type="GO" id="GO:0004831">
    <property type="term" value="F:tyrosine-tRNA ligase activity"/>
    <property type="evidence" value="ECO:0007669"/>
    <property type="project" value="UniProtKB-UniRule"/>
</dbReference>
<dbReference type="GO" id="GO:0005829">
    <property type="term" value="C:cytosol"/>
    <property type="evidence" value="ECO:0007669"/>
    <property type="project" value="TreeGrafter"/>
</dbReference>
<dbReference type="CDD" id="cd00165">
    <property type="entry name" value="S4"/>
    <property type="match status" value="1"/>
</dbReference>
<dbReference type="InterPro" id="IPR002305">
    <property type="entry name" value="aa-tRNA-synth_Ic"/>
</dbReference>
<keyword evidence="3 11" id="KW-0547">Nucleotide-binding</keyword>
<comment type="catalytic activity">
    <reaction evidence="8">
        <text>tRNA(Tyr) + L-tyrosine + ATP = L-tyrosyl-tRNA(Tyr) + AMP + diphosphate + H(+)</text>
        <dbReference type="Rhea" id="RHEA:10220"/>
        <dbReference type="Rhea" id="RHEA-COMP:9706"/>
        <dbReference type="Rhea" id="RHEA-COMP:9707"/>
        <dbReference type="ChEBI" id="CHEBI:15378"/>
        <dbReference type="ChEBI" id="CHEBI:30616"/>
        <dbReference type="ChEBI" id="CHEBI:33019"/>
        <dbReference type="ChEBI" id="CHEBI:58315"/>
        <dbReference type="ChEBI" id="CHEBI:78442"/>
        <dbReference type="ChEBI" id="CHEBI:78536"/>
        <dbReference type="ChEBI" id="CHEBI:456215"/>
        <dbReference type="EC" id="6.1.1.1"/>
    </reaction>
</comment>
<evidence type="ECO:0000259" key="12">
    <source>
        <dbReference type="SMART" id="SM00363"/>
    </source>
</evidence>
<organism evidence="13 14">
    <name type="scientific">Candidatus Falkowbacteria bacterium RIFCSPLOWO2_02_FULL_45_15</name>
    <dbReference type="NCBI Taxonomy" id="1797988"/>
    <lineage>
        <taxon>Bacteria</taxon>
        <taxon>Candidatus Falkowiibacteriota</taxon>
    </lineage>
</organism>